<keyword evidence="9" id="KW-0067">ATP-binding</keyword>
<dbReference type="Pfam" id="PF00512">
    <property type="entry name" value="HisKA"/>
    <property type="match status" value="1"/>
</dbReference>
<dbReference type="InterPro" id="IPR003594">
    <property type="entry name" value="HATPase_dom"/>
</dbReference>
<dbReference type="RefSeq" id="WP_010403105.1">
    <property type="nucleotide sequence ID" value="NZ_JAWXXV010000001.1"/>
</dbReference>
<keyword evidence="6" id="KW-0902">Two-component regulatory system</keyword>
<dbReference type="InterPro" id="IPR036890">
    <property type="entry name" value="HATPase_C_sf"/>
</dbReference>
<evidence type="ECO:0000313" key="10">
    <source>
        <dbReference type="Proteomes" id="UP001279660"/>
    </source>
</evidence>
<dbReference type="InterPro" id="IPR050351">
    <property type="entry name" value="BphY/WalK/GraS-like"/>
</dbReference>
<dbReference type="InterPro" id="IPR003661">
    <property type="entry name" value="HisK_dim/P_dom"/>
</dbReference>
<dbReference type="EC" id="2.7.13.3" evidence="2"/>
<dbReference type="Pfam" id="PF02518">
    <property type="entry name" value="HATPase_c"/>
    <property type="match status" value="1"/>
</dbReference>
<accession>A0ABU4PN62</accession>
<dbReference type="Gene3D" id="1.10.287.130">
    <property type="match status" value="1"/>
</dbReference>
<dbReference type="CDD" id="cd00082">
    <property type="entry name" value="HisKA"/>
    <property type="match status" value="1"/>
</dbReference>
<evidence type="ECO:0000313" key="9">
    <source>
        <dbReference type="EMBL" id="MDX5984592.1"/>
    </source>
</evidence>
<evidence type="ECO:0000256" key="3">
    <source>
        <dbReference type="ARBA" id="ARBA00022553"/>
    </source>
</evidence>
<keyword evidence="10" id="KW-1185">Reference proteome</keyword>
<feature type="domain" description="Histidine kinase" evidence="8">
    <location>
        <begin position="183"/>
        <end position="403"/>
    </location>
</feature>
<protein>
    <recommendedName>
        <fullName evidence="2">histidine kinase</fullName>
        <ecNumber evidence="2">2.7.13.3</ecNumber>
    </recommendedName>
</protein>
<keyword evidence="7" id="KW-0472">Membrane</keyword>
<evidence type="ECO:0000256" key="1">
    <source>
        <dbReference type="ARBA" id="ARBA00000085"/>
    </source>
</evidence>
<evidence type="ECO:0000256" key="5">
    <source>
        <dbReference type="ARBA" id="ARBA00022777"/>
    </source>
</evidence>
<keyword evidence="7" id="KW-1133">Transmembrane helix</keyword>
<comment type="caution">
    <text evidence="9">The sequence shown here is derived from an EMBL/GenBank/DDBJ whole genome shotgun (WGS) entry which is preliminary data.</text>
</comment>
<dbReference type="PANTHER" id="PTHR45453:SF1">
    <property type="entry name" value="PHOSPHATE REGULON SENSOR PROTEIN PHOR"/>
    <property type="match status" value="1"/>
</dbReference>
<dbReference type="InterPro" id="IPR004358">
    <property type="entry name" value="Sig_transdc_His_kin-like_C"/>
</dbReference>
<dbReference type="SUPFAM" id="SSF55874">
    <property type="entry name" value="ATPase domain of HSP90 chaperone/DNA topoisomerase II/histidine kinase"/>
    <property type="match status" value="1"/>
</dbReference>
<keyword evidence="3" id="KW-0597">Phosphoprotein</keyword>
<evidence type="ECO:0000256" key="2">
    <source>
        <dbReference type="ARBA" id="ARBA00012438"/>
    </source>
</evidence>
<evidence type="ECO:0000259" key="8">
    <source>
        <dbReference type="PROSITE" id="PS50109"/>
    </source>
</evidence>
<dbReference type="Gene3D" id="3.30.565.10">
    <property type="entry name" value="Histidine kinase-like ATPase, C-terminal domain"/>
    <property type="match status" value="1"/>
</dbReference>
<sequence length="423" mass="45402">MLQGFGSRTITAIALVVVAAIAVFLLDWDLQPAIITLVGGIAAALAATGTGDGPIEMLRPVESVRQPSPPDVQEIIQAIVQPVLIVADGRVTHANTVALALLGKHIVGEDVRVAIRHPGAAERLASPTTGVPQGPINLVGLGTKDQHWEMHVTRASGGQRIVQLVDQTGNYAAERMRVDFVANASHELRTPLASILGYIETLGDDKAGEDAQVRGRFLKIMFDEARRMQRLVEDLISLSRIEAEKYRLPDRAVDLGALISEVRSELLDAQDKRSGDIVTDIDLGVPPVAGDRAQLSQVLHNLIGNAMKYGRPGSPITVKLWRDAAGTVRISVGDEGDGIAPEHLPRLTERFYRVDPGRSRAAGGTGLGLAIVKHIIERHRGRFDVTSTLGKGTTVTVMLPAHVQTYQAKTASTSDPKATVIKR</sequence>
<keyword evidence="9" id="KW-0547">Nucleotide-binding</keyword>
<dbReference type="PRINTS" id="PR00344">
    <property type="entry name" value="BCTRLSENSOR"/>
</dbReference>
<keyword evidence="4" id="KW-0808">Transferase</keyword>
<feature type="transmembrane region" description="Helical" evidence="7">
    <location>
        <begin position="32"/>
        <end position="50"/>
    </location>
</feature>
<reference evidence="9 10" key="1">
    <citation type="submission" date="2023-11" db="EMBL/GenBank/DDBJ databases">
        <title>MicrobeMod: A computational toolkit for identifying prokaryotic methylation and restriction-modification with nanopore sequencing.</title>
        <authorList>
            <person name="Crits-Christoph A."/>
            <person name="Kang S.C."/>
            <person name="Lee H."/>
            <person name="Ostrov N."/>
        </authorList>
    </citation>
    <scope>NUCLEOTIDE SEQUENCE [LARGE SCALE GENOMIC DNA]</scope>
    <source>
        <strain evidence="9 10">ATCC 14820</strain>
    </source>
</reference>
<dbReference type="EMBL" id="JAWXXV010000001">
    <property type="protein sequence ID" value="MDX5984592.1"/>
    <property type="molecule type" value="Genomic_DNA"/>
</dbReference>
<proteinExistence type="predicted"/>
<name>A0ABU4PN62_9SPHN</name>
<gene>
    <name evidence="9" type="ORF">SIL82_09985</name>
</gene>
<comment type="catalytic activity">
    <reaction evidence="1">
        <text>ATP + protein L-histidine = ADP + protein N-phospho-L-histidine.</text>
        <dbReference type="EC" id="2.7.13.3"/>
    </reaction>
</comment>
<evidence type="ECO:0000256" key="6">
    <source>
        <dbReference type="ARBA" id="ARBA00023012"/>
    </source>
</evidence>
<dbReference type="PANTHER" id="PTHR45453">
    <property type="entry name" value="PHOSPHATE REGULON SENSOR PROTEIN PHOR"/>
    <property type="match status" value="1"/>
</dbReference>
<feature type="transmembrane region" description="Helical" evidence="7">
    <location>
        <begin position="9"/>
        <end position="26"/>
    </location>
</feature>
<evidence type="ECO:0000256" key="4">
    <source>
        <dbReference type="ARBA" id="ARBA00022679"/>
    </source>
</evidence>
<dbReference type="InterPro" id="IPR036097">
    <property type="entry name" value="HisK_dim/P_sf"/>
</dbReference>
<dbReference type="PROSITE" id="PS50109">
    <property type="entry name" value="HIS_KIN"/>
    <property type="match status" value="1"/>
</dbReference>
<dbReference type="InterPro" id="IPR005467">
    <property type="entry name" value="His_kinase_dom"/>
</dbReference>
<keyword evidence="5" id="KW-0418">Kinase</keyword>
<dbReference type="SMART" id="SM00387">
    <property type="entry name" value="HATPase_c"/>
    <property type="match status" value="1"/>
</dbReference>
<dbReference type="Proteomes" id="UP001279660">
    <property type="component" value="Unassembled WGS sequence"/>
</dbReference>
<dbReference type="SUPFAM" id="SSF47384">
    <property type="entry name" value="Homodimeric domain of signal transducing histidine kinase"/>
    <property type="match status" value="1"/>
</dbReference>
<evidence type="ECO:0000256" key="7">
    <source>
        <dbReference type="SAM" id="Phobius"/>
    </source>
</evidence>
<dbReference type="SMART" id="SM00388">
    <property type="entry name" value="HisKA"/>
    <property type="match status" value="1"/>
</dbReference>
<keyword evidence="7" id="KW-0812">Transmembrane</keyword>
<dbReference type="GO" id="GO:0005524">
    <property type="term" value="F:ATP binding"/>
    <property type="evidence" value="ECO:0007669"/>
    <property type="project" value="UniProtKB-KW"/>
</dbReference>
<organism evidence="9 10">
    <name type="scientific">Sphingomonas echinoides</name>
    <dbReference type="NCBI Taxonomy" id="59803"/>
    <lineage>
        <taxon>Bacteria</taxon>
        <taxon>Pseudomonadati</taxon>
        <taxon>Pseudomonadota</taxon>
        <taxon>Alphaproteobacteria</taxon>
        <taxon>Sphingomonadales</taxon>
        <taxon>Sphingomonadaceae</taxon>
        <taxon>Sphingomonas</taxon>
    </lineage>
</organism>